<dbReference type="KEGG" id="mana:MAMMFC1_00058"/>
<dbReference type="GO" id="GO:0006397">
    <property type="term" value="P:mRNA processing"/>
    <property type="evidence" value="ECO:0007669"/>
    <property type="project" value="InterPro"/>
</dbReference>
<dbReference type="PANTHER" id="PTHR33642:SF4">
    <property type="entry name" value="COX1_OXI3 INTRON 1 PROTEIN-RELATED"/>
    <property type="match status" value="1"/>
</dbReference>
<dbReference type="EMBL" id="AP018449">
    <property type="protein sequence ID" value="BBB89425.1"/>
    <property type="molecule type" value="Genomic_DNA"/>
</dbReference>
<organism evidence="2 3">
    <name type="scientific">Methylomusa anaerophila</name>
    <dbReference type="NCBI Taxonomy" id="1930071"/>
    <lineage>
        <taxon>Bacteria</taxon>
        <taxon>Bacillati</taxon>
        <taxon>Bacillota</taxon>
        <taxon>Negativicutes</taxon>
        <taxon>Selenomonadales</taxon>
        <taxon>Sporomusaceae</taxon>
        <taxon>Methylomusa</taxon>
    </lineage>
</organism>
<keyword evidence="3" id="KW-1185">Reference proteome</keyword>
<dbReference type="AlphaFoldDB" id="A0A348AEC7"/>
<dbReference type="InterPro" id="IPR024937">
    <property type="entry name" value="Domain_X"/>
</dbReference>
<dbReference type="InterPro" id="IPR043502">
    <property type="entry name" value="DNA/RNA_pol_sf"/>
</dbReference>
<dbReference type="InterPro" id="IPR000477">
    <property type="entry name" value="RT_dom"/>
</dbReference>
<dbReference type="Pfam" id="PF01348">
    <property type="entry name" value="Intron_maturas2"/>
    <property type="match status" value="1"/>
</dbReference>
<proteinExistence type="predicted"/>
<name>A0A348AEC7_9FIRM</name>
<evidence type="ECO:0000259" key="1">
    <source>
        <dbReference type="PROSITE" id="PS50878"/>
    </source>
</evidence>
<protein>
    <submittedName>
        <fullName evidence="2">Group II intron-encoded protein LtrA</fullName>
    </submittedName>
</protein>
<accession>A0A348AEC7</accession>
<dbReference type="PANTHER" id="PTHR33642">
    <property type="entry name" value="COX1/OXI3 INTRON 1 PROTEIN-RELATED"/>
    <property type="match status" value="1"/>
</dbReference>
<sequence length="601" mass="69355">MEHAKLMQKLEGYRRRNADNQGYVNHDLYRLLYDRDLYIIAYNSVKSNDGAETSGSDGTSLHGFCQEWITELIAAMRTESYLPQPNRTMRIPKSNGKMRKLSFPNGKDKLVQEALRIILECIYEPTFSSLSHGFRPNRSTQSAIAEVETWRGTIWFIEGDIAACFDEIDHRILESILRERINDERFIRLINKVLKAGYFDMQHSYHRTKTGNAQGSCCSPILCNIYLDKLDRFMEHIIERDTMGDYRRQNPDYAKARYQYKKAVNNGSDSKVANSLLNEMNKLPSTDRYDPHFRRIQYVRYADDFLIGLIAPKSYAVELKQQIKDFLQNKLCLRLSKEKTTITHAADHDVAFLGYILRKGCGKHGKFQNHPFDSSLHVFMNTQGILRKLRENGMCTASGYPIGITRLLREPPEDIIKYGNQVLRGLLTQQSGCYNFFEGWRIQYIVQFSLAKTLARKFDISLKKVFAHYGNSLLVTYENTKGFTCSVSLALYKSFARQKNFFATIKSAVTSFDLPTYNLVNPLTRVCYICGNPQRHVSMYHRKTKKKLDKPYSPIKPSCLRSTGGRFPCAISVLPGLMLTGFISINSTDDNSFWNRESRMR</sequence>
<dbReference type="SUPFAM" id="SSF56672">
    <property type="entry name" value="DNA/RNA polymerases"/>
    <property type="match status" value="1"/>
</dbReference>
<gene>
    <name evidence="2" type="primary">ltrA_1</name>
    <name evidence="2" type="ORF">MAMMFC1_00058</name>
</gene>
<dbReference type="RefSeq" id="WP_197723873.1">
    <property type="nucleotide sequence ID" value="NZ_AP018449.1"/>
</dbReference>
<feature type="domain" description="Reverse transcriptase" evidence="1">
    <location>
        <begin position="72"/>
        <end position="357"/>
    </location>
</feature>
<reference evidence="2 3" key="1">
    <citation type="journal article" date="2018" name="Int. J. Syst. Evol. Microbiol.">
        <title>Methylomusa anaerophila gen. nov., sp. nov., an anaerobic methanol-utilizing bacterium isolated from a microbial fuel cell.</title>
        <authorList>
            <person name="Amano N."/>
            <person name="Yamamuro A."/>
            <person name="Miyahara M."/>
            <person name="Kouzuma A."/>
            <person name="Abe T."/>
            <person name="Watanabe K."/>
        </authorList>
    </citation>
    <scope>NUCLEOTIDE SEQUENCE [LARGE SCALE GENOMIC DNA]</scope>
    <source>
        <strain evidence="2 3">MMFC1</strain>
    </source>
</reference>
<dbReference type="PROSITE" id="PS50878">
    <property type="entry name" value="RT_POL"/>
    <property type="match status" value="1"/>
</dbReference>
<dbReference type="CDD" id="cd01651">
    <property type="entry name" value="RT_G2_intron"/>
    <property type="match status" value="1"/>
</dbReference>
<dbReference type="GO" id="GO:0003964">
    <property type="term" value="F:RNA-directed DNA polymerase activity"/>
    <property type="evidence" value="ECO:0007669"/>
    <property type="project" value="TreeGrafter"/>
</dbReference>
<dbReference type="GO" id="GO:0006315">
    <property type="term" value="P:homing of group II introns"/>
    <property type="evidence" value="ECO:0007669"/>
    <property type="project" value="TreeGrafter"/>
</dbReference>
<dbReference type="Pfam" id="PF00078">
    <property type="entry name" value="RVT_1"/>
    <property type="match status" value="1"/>
</dbReference>
<evidence type="ECO:0000313" key="3">
    <source>
        <dbReference type="Proteomes" id="UP000276437"/>
    </source>
</evidence>
<dbReference type="Proteomes" id="UP000276437">
    <property type="component" value="Chromosome"/>
</dbReference>
<evidence type="ECO:0000313" key="2">
    <source>
        <dbReference type="EMBL" id="BBB89425.1"/>
    </source>
</evidence>